<evidence type="ECO:0000256" key="1">
    <source>
        <dbReference type="ARBA" id="ARBA00004141"/>
    </source>
</evidence>
<dbReference type="AlphaFoldDB" id="A0A7W7TYV3"/>
<evidence type="ECO:0000256" key="5">
    <source>
        <dbReference type="SAM" id="Phobius"/>
    </source>
</evidence>
<keyword evidence="7" id="KW-1185">Reference proteome</keyword>
<name>A0A7W7TYV3_9ACTN</name>
<evidence type="ECO:0000256" key="4">
    <source>
        <dbReference type="ARBA" id="ARBA00023136"/>
    </source>
</evidence>
<comment type="caution">
    <text evidence="6">The sequence shown here is derived from an EMBL/GenBank/DDBJ whole genome shotgun (WGS) entry which is preliminary data.</text>
</comment>
<proteinExistence type="predicted"/>
<evidence type="ECO:0000313" key="7">
    <source>
        <dbReference type="Proteomes" id="UP000582643"/>
    </source>
</evidence>
<dbReference type="SUPFAM" id="SSF144083">
    <property type="entry name" value="Magnesium transport protein CorA, transmembrane region"/>
    <property type="match status" value="1"/>
</dbReference>
<feature type="transmembrane region" description="Helical" evidence="5">
    <location>
        <begin position="13"/>
        <end position="33"/>
    </location>
</feature>
<reference evidence="6 7" key="1">
    <citation type="submission" date="2020-08" db="EMBL/GenBank/DDBJ databases">
        <title>Genomic Encyclopedia of Type Strains, Phase III (KMG-III): the genomes of soil and plant-associated and newly described type strains.</title>
        <authorList>
            <person name="Whitman W."/>
        </authorList>
    </citation>
    <scope>NUCLEOTIDE SEQUENCE [LARGE SCALE GENOMIC DNA]</scope>
    <source>
        <strain evidence="6 7">SFB5A</strain>
    </source>
</reference>
<comment type="subcellular location">
    <subcellularLocation>
        <location evidence="1">Membrane</location>
        <topology evidence="1">Multi-pass membrane protein</topology>
    </subcellularLocation>
</comment>
<protein>
    <submittedName>
        <fullName evidence="6">Mg2+ and Co2+ transporter CorA</fullName>
    </submittedName>
</protein>
<dbReference type="Gene3D" id="1.20.58.340">
    <property type="entry name" value="Magnesium transport protein CorA, transmembrane region"/>
    <property type="match status" value="1"/>
</dbReference>
<evidence type="ECO:0000256" key="2">
    <source>
        <dbReference type="ARBA" id="ARBA00022692"/>
    </source>
</evidence>
<keyword evidence="4 5" id="KW-0472">Membrane</keyword>
<accession>A0A7W7TYV3</accession>
<dbReference type="Proteomes" id="UP000582643">
    <property type="component" value="Unassembled WGS sequence"/>
</dbReference>
<evidence type="ECO:0000313" key="6">
    <source>
        <dbReference type="EMBL" id="MBB4980475.1"/>
    </source>
</evidence>
<gene>
    <name evidence="6" type="ORF">GGE06_001383</name>
</gene>
<keyword evidence="3 5" id="KW-1133">Transmembrane helix</keyword>
<dbReference type="GO" id="GO:0016020">
    <property type="term" value="C:membrane"/>
    <property type="evidence" value="ECO:0007669"/>
    <property type="project" value="UniProtKB-SubCell"/>
</dbReference>
<dbReference type="InterPro" id="IPR045863">
    <property type="entry name" value="CorA_TM1_TM2"/>
</dbReference>
<sequence length="39" mass="4535">MTFNSMPELQWDLGYPLAIGPMGVVCVSLYVTFKRRDWL</sequence>
<keyword evidence="2 5" id="KW-0812">Transmembrane</keyword>
<organism evidence="6 7">
    <name type="scientific">Streptomyces nymphaeiformis</name>
    <dbReference type="NCBI Taxonomy" id="2663842"/>
    <lineage>
        <taxon>Bacteria</taxon>
        <taxon>Bacillati</taxon>
        <taxon>Actinomycetota</taxon>
        <taxon>Actinomycetes</taxon>
        <taxon>Kitasatosporales</taxon>
        <taxon>Streptomycetaceae</taxon>
        <taxon>Streptomyces</taxon>
    </lineage>
</organism>
<evidence type="ECO:0000256" key="3">
    <source>
        <dbReference type="ARBA" id="ARBA00022989"/>
    </source>
</evidence>
<dbReference type="EMBL" id="JACHJY010000002">
    <property type="protein sequence ID" value="MBB4980475.1"/>
    <property type="molecule type" value="Genomic_DNA"/>
</dbReference>